<gene>
    <name evidence="1" type="ORF">SAMN05421790_10543</name>
</gene>
<accession>A0A1N7LX46</accession>
<evidence type="ECO:0000313" key="1">
    <source>
        <dbReference type="EMBL" id="SIS78403.1"/>
    </source>
</evidence>
<evidence type="ECO:0000313" key="2">
    <source>
        <dbReference type="Proteomes" id="UP000186795"/>
    </source>
</evidence>
<keyword evidence="2" id="KW-1185">Reference proteome</keyword>
<organism evidence="1 2">
    <name type="scientific">Kroppenstedtia eburnea</name>
    <dbReference type="NCBI Taxonomy" id="714067"/>
    <lineage>
        <taxon>Bacteria</taxon>
        <taxon>Bacillati</taxon>
        <taxon>Bacillota</taxon>
        <taxon>Bacilli</taxon>
        <taxon>Bacillales</taxon>
        <taxon>Thermoactinomycetaceae</taxon>
        <taxon>Kroppenstedtia</taxon>
    </lineage>
</organism>
<dbReference type="EMBL" id="FTOD01000005">
    <property type="protein sequence ID" value="SIS78403.1"/>
    <property type="molecule type" value="Genomic_DNA"/>
</dbReference>
<protein>
    <submittedName>
        <fullName evidence="1">Uncharacterized protein</fullName>
    </submittedName>
</protein>
<dbReference type="RefSeq" id="WP_040387806.1">
    <property type="nucleotide sequence ID" value="NZ_CP048103.1"/>
</dbReference>
<reference evidence="2" key="1">
    <citation type="submission" date="2017-01" db="EMBL/GenBank/DDBJ databases">
        <authorList>
            <person name="Varghese N."/>
            <person name="Submissions S."/>
        </authorList>
    </citation>
    <scope>NUCLEOTIDE SEQUENCE [LARGE SCALE GENOMIC DNA]</scope>
    <source>
        <strain evidence="2">DSM 45196</strain>
    </source>
</reference>
<dbReference type="Proteomes" id="UP000186795">
    <property type="component" value="Unassembled WGS sequence"/>
</dbReference>
<name>A0A1N7LX46_9BACL</name>
<sequence>MPKNHGRLAHFHGLNALEALTHEYWNMELVKQVEEELEQAFHLLTLHLERVACPCGDNQADLRFYQSLLEMTRHAGEGHTLSPLPLVQEGLEQYFKEKPDSHRCIARLKVNPHDWVEGMETG</sequence>
<dbReference type="OrthoDB" id="2988839at2"/>
<proteinExistence type="predicted"/>
<dbReference type="AlphaFoldDB" id="A0A1N7LX46"/>